<gene>
    <name evidence="3" type="primary">AVEN_252307_1</name>
    <name evidence="3" type="ORF">CDAR_221221</name>
</gene>
<keyword evidence="2" id="KW-0732">Signal</keyword>
<feature type="region of interest" description="Disordered" evidence="1">
    <location>
        <begin position="801"/>
        <end position="825"/>
    </location>
</feature>
<feature type="chain" id="PRO_5043685880" description="GATA zinc finger domain-containing protein 14-like" evidence="2">
    <location>
        <begin position="25"/>
        <end position="1002"/>
    </location>
</feature>
<protein>
    <recommendedName>
        <fullName evidence="5">GATA zinc finger domain-containing protein 14-like</fullName>
    </recommendedName>
</protein>
<evidence type="ECO:0000313" key="4">
    <source>
        <dbReference type="Proteomes" id="UP001054837"/>
    </source>
</evidence>
<feature type="signal peptide" evidence="2">
    <location>
        <begin position="1"/>
        <end position="24"/>
    </location>
</feature>
<feature type="compositionally biased region" description="Polar residues" evidence="1">
    <location>
        <begin position="910"/>
        <end position="919"/>
    </location>
</feature>
<feature type="compositionally biased region" description="Low complexity" evidence="1">
    <location>
        <begin position="900"/>
        <end position="909"/>
    </location>
</feature>
<evidence type="ECO:0000256" key="2">
    <source>
        <dbReference type="SAM" id="SignalP"/>
    </source>
</evidence>
<feature type="compositionally biased region" description="Polar residues" evidence="1">
    <location>
        <begin position="801"/>
        <end position="821"/>
    </location>
</feature>
<evidence type="ECO:0000313" key="3">
    <source>
        <dbReference type="EMBL" id="GIY83454.1"/>
    </source>
</evidence>
<sequence>MTFRSSSTVLLAFCLVLKSLLCFAVFPQSSSKNGFNSFDLNNLLDPPSKLSFKHKDILDYMDREIDKLSQKAAFISDYEGIGYKEYTDTLLTPEKVKNKTEVPDTSTKSESKTNVDLKNFINKSIFNRSEAESNNHVSHVDPTDGYNLQSPEVIVKELGNRAPNSAGYQDKVVYIPVYDSSNSQSGKNEYQKYSQNGLNNGPNKKAIGFIGVVFVHKMQPGDAILNHGENNFPQQPNGISHNVQRAQSVYNNVPVEPHQKLPSNSISVEDAFQQQVNINGFNDETYKLQMQQKKANLPFQAPPPPPPQFNPNNIQWQGQNPSENSNVWRTNSGYKNIPGTVQILPQAFPKQSVSWINTQNQKIGPSPNIPFNPNNFPNKILNRTTTENKILILEDDQFQKTLFFHLENDENRYNNRNPSINYPNIKIQQNFISSDGINSNGLSNVIAISDGKGSDQIIPVIKHVVIEKHVPYLLLNNDNPSNNQGFDQNSHNFNQAQQYLTNPSSSGLGNNYVNNVEASVSGNENSVQSNQWALNSANQINGSPQTYENNLNNLNQQNQYIRNEDTFSNDQVYENFKSDSRNPENDNRVKFNQGTISYNSNNRQPFFDNSNVNINQNSGTSSQSVQSYNPVNPINQEFSNDAEIKEAFKVAGIYLQNQIETPPSRTETNASPHNRYEARTLNNAPHDIKTHQNTPVFANDIRPTTDQRYNALYHEKNNNLNIIRLRDQILQPHRSMDPVQHYNNELRKQNNFNNTNRIQENVRNSVGSTHKISNDLHRESPKQNGWQVHQNVRNIQSSVTYNNDESASSNHRPEMSHTNTQHSRDIKKTSFQIKDAIAHPQQRNFNNQNLNINKPYPEQYLYNNAPEQLNNPSVVDYTSKENKGVLVFTGYGKEDWKANAENNRNTNTAQSQQPVTFYQKNEYKEDSSKRMDQRPFVSGSGTSNNNRDHHDKTTKGWYKREVENIEKDSTKSDSGKIRNGNDYVINDADGADSNGFGGENFW</sequence>
<dbReference type="EMBL" id="BPLQ01014830">
    <property type="protein sequence ID" value="GIY83454.1"/>
    <property type="molecule type" value="Genomic_DNA"/>
</dbReference>
<dbReference type="AlphaFoldDB" id="A0AAV4WME3"/>
<feature type="compositionally biased region" description="Basic and acidic residues" evidence="1">
    <location>
        <begin position="576"/>
        <end position="589"/>
    </location>
</feature>
<reference evidence="3 4" key="1">
    <citation type="submission" date="2021-06" db="EMBL/GenBank/DDBJ databases">
        <title>Caerostris darwini draft genome.</title>
        <authorList>
            <person name="Kono N."/>
            <person name="Arakawa K."/>
        </authorList>
    </citation>
    <scope>NUCLEOTIDE SEQUENCE [LARGE SCALE GENOMIC DNA]</scope>
</reference>
<comment type="caution">
    <text evidence="3">The sequence shown here is derived from an EMBL/GenBank/DDBJ whole genome shotgun (WGS) entry which is preliminary data.</text>
</comment>
<organism evidence="3 4">
    <name type="scientific">Caerostris darwini</name>
    <dbReference type="NCBI Taxonomy" id="1538125"/>
    <lineage>
        <taxon>Eukaryota</taxon>
        <taxon>Metazoa</taxon>
        <taxon>Ecdysozoa</taxon>
        <taxon>Arthropoda</taxon>
        <taxon>Chelicerata</taxon>
        <taxon>Arachnida</taxon>
        <taxon>Araneae</taxon>
        <taxon>Araneomorphae</taxon>
        <taxon>Entelegynae</taxon>
        <taxon>Araneoidea</taxon>
        <taxon>Araneidae</taxon>
        <taxon>Caerostris</taxon>
    </lineage>
</organism>
<proteinExistence type="predicted"/>
<evidence type="ECO:0008006" key="5">
    <source>
        <dbReference type="Google" id="ProtNLM"/>
    </source>
</evidence>
<evidence type="ECO:0000256" key="1">
    <source>
        <dbReference type="SAM" id="MobiDB-lite"/>
    </source>
</evidence>
<keyword evidence="4" id="KW-1185">Reference proteome</keyword>
<dbReference type="Proteomes" id="UP001054837">
    <property type="component" value="Unassembled WGS sequence"/>
</dbReference>
<accession>A0AAV4WME3</accession>
<name>A0AAV4WME3_9ARAC</name>
<feature type="region of interest" description="Disordered" evidence="1">
    <location>
        <begin position="900"/>
        <end position="980"/>
    </location>
</feature>
<feature type="compositionally biased region" description="Basic and acidic residues" evidence="1">
    <location>
        <begin position="946"/>
        <end position="976"/>
    </location>
</feature>
<feature type="region of interest" description="Disordered" evidence="1">
    <location>
        <begin position="575"/>
        <end position="594"/>
    </location>
</feature>
<feature type="compositionally biased region" description="Basic and acidic residues" evidence="1">
    <location>
        <begin position="921"/>
        <end position="933"/>
    </location>
</feature>